<comment type="caution">
    <text evidence="2">The sequence shown here is derived from an EMBL/GenBank/DDBJ whole genome shotgun (WGS) entry which is preliminary data.</text>
</comment>
<keyword evidence="1" id="KW-1133">Transmembrane helix</keyword>
<dbReference type="EMBL" id="JAULSV010000004">
    <property type="protein sequence ID" value="KAK0647188.1"/>
    <property type="molecule type" value="Genomic_DNA"/>
</dbReference>
<proteinExistence type="predicted"/>
<evidence type="ECO:0000313" key="2">
    <source>
        <dbReference type="EMBL" id="KAK0647188.1"/>
    </source>
</evidence>
<reference evidence="2" key="1">
    <citation type="submission" date="2023-06" db="EMBL/GenBank/DDBJ databases">
        <title>Genome-scale phylogeny and comparative genomics of the fungal order Sordariales.</title>
        <authorList>
            <consortium name="Lawrence Berkeley National Laboratory"/>
            <person name="Hensen N."/>
            <person name="Bonometti L."/>
            <person name="Westerberg I."/>
            <person name="Brannstrom I.O."/>
            <person name="Guillou S."/>
            <person name="Cros-Aarteil S."/>
            <person name="Calhoun S."/>
            <person name="Haridas S."/>
            <person name="Kuo A."/>
            <person name="Mondo S."/>
            <person name="Pangilinan J."/>
            <person name="Riley R."/>
            <person name="Labutti K."/>
            <person name="Andreopoulos B."/>
            <person name="Lipzen A."/>
            <person name="Chen C."/>
            <person name="Yanf M."/>
            <person name="Daum C."/>
            <person name="Ng V."/>
            <person name="Clum A."/>
            <person name="Steindorff A."/>
            <person name="Ohm R."/>
            <person name="Martin F."/>
            <person name="Silar P."/>
            <person name="Natvig D."/>
            <person name="Lalanne C."/>
            <person name="Gautier V."/>
            <person name="Ament-Velasquez S.L."/>
            <person name="Kruys A."/>
            <person name="Hutchinson M.I."/>
            <person name="Powell A.J."/>
            <person name="Barry K."/>
            <person name="Miller A.N."/>
            <person name="Grigoriev I.V."/>
            <person name="Debuchy R."/>
            <person name="Gladieux P."/>
            <person name="Thoren M.H."/>
            <person name="Johannesson H."/>
        </authorList>
    </citation>
    <scope>NUCLEOTIDE SEQUENCE</scope>
    <source>
        <strain evidence="2">SMH2532-1</strain>
    </source>
</reference>
<sequence length="152" mass="17370">MLWLLPLALAPVMMFSLIFAPMIILILGVISVLVSQRGWFRRWVLICLSILVFLGAYVQSNTFRLLFVASNFVVVAFFIGVITGLIFSLICFLIRYTQLLIQNERIRTCAQAEKAVGRRVIQAGNESIQTMWSLYKRGIREGNVMVLCFLEF</sequence>
<protein>
    <submittedName>
        <fullName evidence="2">Uncharacterized protein</fullName>
    </submittedName>
</protein>
<feature type="transmembrane region" description="Helical" evidence="1">
    <location>
        <begin position="72"/>
        <end position="97"/>
    </location>
</feature>
<organism evidence="2 3">
    <name type="scientific">Cercophora newfieldiana</name>
    <dbReference type="NCBI Taxonomy" id="92897"/>
    <lineage>
        <taxon>Eukaryota</taxon>
        <taxon>Fungi</taxon>
        <taxon>Dikarya</taxon>
        <taxon>Ascomycota</taxon>
        <taxon>Pezizomycotina</taxon>
        <taxon>Sordariomycetes</taxon>
        <taxon>Sordariomycetidae</taxon>
        <taxon>Sordariales</taxon>
        <taxon>Lasiosphaeriaceae</taxon>
        <taxon>Cercophora</taxon>
    </lineage>
</organism>
<dbReference type="AlphaFoldDB" id="A0AA39Y6Y7"/>
<dbReference type="Proteomes" id="UP001174936">
    <property type="component" value="Unassembled WGS sequence"/>
</dbReference>
<keyword evidence="1" id="KW-0812">Transmembrane</keyword>
<feature type="transmembrane region" description="Helical" evidence="1">
    <location>
        <begin position="12"/>
        <end position="34"/>
    </location>
</feature>
<evidence type="ECO:0000313" key="3">
    <source>
        <dbReference type="Proteomes" id="UP001174936"/>
    </source>
</evidence>
<name>A0AA39Y6Y7_9PEZI</name>
<accession>A0AA39Y6Y7</accession>
<keyword evidence="1" id="KW-0472">Membrane</keyword>
<keyword evidence="3" id="KW-1185">Reference proteome</keyword>
<gene>
    <name evidence="2" type="ORF">B0T16DRAFT_414825</name>
</gene>
<feature type="transmembrane region" description="Helical" evidence="1">
    <location>
        <begin position="43"/>
        <end position="60"/>
    </location>
</feature>
<evidence type="ECO:0000256" key="1">
    <source>
        <dbReference type="SAM" id="Phobius"/>
    </source>
</evidence>